<keyword evidence="4" id="KW-1185">Reference proteome</keyword>
<keyword evidence="2" id="KW-0812">Transmembrane</keyword>
<feature type="region of interest" description="Disordered" evidence="1">
    <location>
        <begin position="183"/>
        <end position="203"/>
    </location>
</feature>
<name>A0A4Q2L3Q2_9MICO</name>
<evidence type="ECO:0000313" key="4">
    <source>
        <dbReference type="Proteomes" id="UP000293865"/>
    </source>
</evidence>
<dbReference type="Proteomes" id="UP000293865">
    <property type="component" value="Unassembled WGS sequence"/>
</dbReference>
<gene>
    <name evidence="3" type="ORF">ESP51_03095</name>
</gene>
<dbReference type="GO" id="GO:0005975">
    <property type="term" value="P:carbohydrate metabolic process"/>
    <property type="evidence" value="ECO:0007669"/>
    <property type="project" value="UniProtKB-ARBA"/>
</dbReference>
<dbReference type="Pfam" id="PF05345">
    <property type="entry name" value="He_PIG"/>
    <property type="match status" value="1"/>
</dbReference>
<evidence type="ECO:0000256" key="2">
    <source>
        <dbReference type="SAM" id="Phobius"/>
    </source>
</evidence>
<evidence type="ECO:0000313" key="3">
    <source>
        <dbReference type="EMBL" id="RXZ72798.1"/>
    </source>
</evidence>
<dbReference type="AlphaFoldDB" id="A0A4Q2L3Q2"/>
<reference evidence="3 4" key="1">
    <citation type="submission" date="2019-01" db="EMBL/GenBank/DDBJ databases">
        <title>Agromyces.</title>
        <authorList>
            <person name="Li J."/>
        </authorList>
    </citation>
    <scope>NUCLEOTIDE SEQUENCE [LARGE SCALE GENOMIC DNA]</scope>
    <source>
        <strain evidence="3 4">DSM 15934</strain>
    </source>
</reference>
<dbReference type="OrthoDB" id="10021087at2"/>
<protein>
    <submittedName>
        <fullName evidence="3">Uncharacterized protein</fullName>
    </submittedName>
</protein>
<comment type="caution">
    <text evidence="3">The sequence shown here is derived from an EMBL/GenBank/DDBJ whole genome shotgun (WGS) entry which is preliminary data.</text>
</comment>
<dbReference type="RefSeq" id="WP_129519420.1">
    <property type="nucleotide sequence ID" value="NZ_SDPN01000003.1"/>
</dbReference>
<evidence type="ECO:0000256" key="1">
    <source>
        <dbReference type="SAM" id="MobiDB-lite"/>
    </source>
</evidence>
<keyword evidence="2" id="KW-0472">Membrane</keyword>
<keyword evidence="2" id="KW-1133">Transmembrane helix</keyword>
<accession>A0A4Q2L3Q2</accession>
<sequence length="284" mass="29956">MSTFNTLVEIPRPVDGVDPVVYIELKTQEAREIAAANTKAREFIAGLGESDKWARAWRLLLIGAIGVGLVGGGVFLAWQAIESENLAAGIAAAAVVAVLAVALFLNPLQTIERDIVYRRWSDTIVASYYAQFAHDKGRLSDLRLAGRKASEQFALLAVTHEKVAAGSAAAISAIMQAVAAAGADAEDEPDDKAEPTTVTVTPPEDQMSTLDELIDAFKIEAAGPDDLIYESSGHPAGIDIKATTGEYSGKPTTVSAAPSKVTVTVRSAKLGKASTVEFMWTVNA</sequence>
<dbReference type="EMBL" id="SDPN01000003">
    <property type="protein sequence ID" value="RXZ72798.1"/>
    <property type="molecule type" value="Genomic_DNA"/>
</dbReference>
<feature type="transmembrane region" description="Helical" evidence="2">
    <location>
        <begin position="86"/>
        <end position="105"/>
    </location>
</feature>
<organism evidence="3 4">
    <name type="scientific">Agromyces albus</name>
    <dbReference type="NCBI Taxonomy" id="205332"/>
    <lineage>
        <taxon>Bacteria</taxon>
        <taxon>Bacillati</taxon>
        <taxon>Actinomycetota</taxon>
        <taxon>Actinomycetes</taxon>
        <taxon>Micrococcales</taxon>
        <taxon>Microbacteriaceae</taxon>
        <taxon>Agromyces</taxon>
    </lineage>
</organism>
<dbReference type="Gene3D" id="2.60.40.10">
    <property type="entry name" value="Immunoglobulins"/>
    <property type="match status" value="1"/>
</dbReference>
<proteinExistence type="predicted"/>
<feature type="transmembrane region" description="Helical" evidence="2">
    <location>
        <begin position="59"/>
        <end position="80"/>
    </location>
</feature>
<dbReference type="InterPro" id="IPR013783">
    <property type="entry name" value="Ig-like_fold"/>
</dbReference>